<dbReference type="InterPro" id="IPR000253">
    <property type="entry name" value="FHA_dom"/>
</dbReference>
<feature type="compositionally biased region" description="Low complexity" evidence="1">
    <location>
        <begin position="264"/>
        <end position="283"/>
    </location>
</feature>
<name>A0AA36JPA0_9DINO</name>
<comment type="caution">
    <text evidence="3">The sequence shown here is derived from an EMBL/GenBank/DDBJ whole genome shotgun (WGS) entry which is preliminary data.</text>
</comment>
<dbReference type="SMART" id="SM00240">
    <property type="entry name" value="FHA"/>
    <property type="match status" value="1"/>
</dbReference>
<feature type="region of interest" description="Disordered" evidence="1">
    <location>
        <begin position="1"/>
        <end position="23"/>
    </location>
</feature>
<evidence type="ECO:0000259" key="2">
    <source>
        <dbReference type="PROSITE" id="PS50006"/>
    </source>
</evidence>
<feature type="compositionally biased region" description="Basic and acidic residues" evidence="1">
    <location>
        <begin position="192"/>
        <end position="203"/>
    </location>
</feature>
<dbReference type="Proteomes" id="UP001178507">
    <property type="component" value="Unassembled WGS sequence"/>
</dbReference>
<organism evidence="3 4">
    <name type="scientific">Effrenium voratum</name>
    <dbReference type="NCBI Taxonomy" id="2562239"/>
    <lineage>
        <taxon>Eukaryota</taxon>
        <taxon>Sar</taxon>
        <taxon>Alveolata</taxon>
        <taxon>Dinophyceae</taxon>
        <taxon>Suessiales</taxon>
        <taxon>Symbiodiniaceae</taxon>
        <taxon>Effrenium</taxon>
    </lineage>
</organism>
<feature type="compositionally biased region" description="Basic and acidic residues" evidence="1">
    <location>
        <begin position="153"/>
        <end position="183"/>
    </location>
</feature>
<dbReference type="SUPFAM" id="SSF49879">
    <property type="entry name" value="SMAD/FHA domain"/>
    <property type="match status" value="1"/>
</dbReference>
<evidence type="ECO:0000313" key="4">
    <source>
        <dbReference type="Proteomes" id="UP001178507"/>
    </source>
</evidence>
<feature type="region of interest" description="Disordered" evidence="1">
    <location>
        <begin position="149"/>
        <end position="300"/>
    </location>
</feature>
<dbReference type="Gene3D" id="2.60.200.20">
    <property type="match status" value="1"/>
</dbReference>
<protein>
    <recommendedName>
        <fullName evidence="2">FHA domain-containing protein</fullName>
    </recommendedName>
</protein>
<proteinExistence type="predicted"/>
<dbReference type="InterPro" id="IPR050923">
    <property type="entry name" value="Cell_Proc_Reg/RNA_Proc"/>
</dbReference>
<feature type="region of interest" description="Disordered" evidence="1">
    <location>
        <begin position="340"/>
        <end position="366"/>
    </location>
</feature>
<dbReference type="Pfam" id="PF00498">
    <property type="entry name" value="FHA"/>
    <property type="match status" value="1"/>
</dbReference>
<evidence type="ECO:0000313" key="3">
    <source>
        <dbReference type="EMBL" id="CAJ1409259.1"/>
    </source>
</evidence>
<reference evidence="3" key="1">
    <citation type="submission" date="2023-08" db="EMBL/GenBank/DDBJ databases">
        <authorList>
            <person name="Chen Y."/>
            <person name="Shah S."/>
            <person name="Dougan E. K."/>
            <person name="Thang M."/>
            <person name="Chan C."/>
        </authorList>
    </citation>
    <scope>NUCLEOTIDE SEQUENCE</scope>
</reference>
<feature type="compositionally biased region" description="Basic and acidic residues" evidence="1">
    <location>
        <begin position="8"/>
        <end position="23"/>
    </location>
</feature>
<feature type="domain" description="FHA" evidence="2">
    <location>
        <begin position="57"/>
        <end position="111"/>
    </location>
</feature>
<dbReference type="InterPro" id="IPR008984">
    <property type="entry name" value="SMAD_FHA_dom_sf"/>
</dbReference>
<feature type="compositionally biased region" description="Polar residues" evidence="1">
    <location>
        <begin position="351"/>
        <end position="366"/>
    </location>
</feature>
<dbReference type="AlphaFoldDB" id="A0AA36JPA0"/>
<evidence type="ECO:0000256" key="1">
    <source>
        <dbReference type="SAM" id="MobiDB-lite"/>
    </source>
</evidence>
<sequence length="366" mass="38281">MAEAAASKADKPEKEKTEKTEKTETAAFVLRRCGSTPVPGVLRPAPETFSVRHGQRLAFGREDTCDVVLRHQHVSKVHATFVLQKSPEGVGHMLLMQDGSSNGTWINGAKMTPGRFQQLDAGDRISFLAPTESLEEDPATWEVCVGSAQSAAEAKRTPDVRVEKLEKVKPKQAAAKEKEKEAPRQAVAKTVADSRDVAREGTKQVKKPPAPVKPPTTPATVKPAPAPSPAQGVPQGEPQARPKQKRKIVKEKPTNVNGKRPAEAAEAAETAADAAAAGAAEGAPRPSKLRAAAKTTQRRPLDALDAEAMAAGYAALAAAYAQAAAEEDLQVEVPVLAAAAASAARMAEPDGSQNGTAAKSAQASGT</sequence>
<keyword evidence="4" id="KW-1185">Reference proteome</keyword>
<dbReference type="PANTHER" id="PTHR23308">
    <property type="entry name" value="NUCLEAR INHIBITOR OF PROTEIN PHOSPHATASE-1"/>
    <property type="match status" value="1"/>
</dbReference>
<dbReference type="EMBL" id="CAUJNA010003760">
    <property type="protein sequence ID" value="CAJ1409259.1"/>
    <property type="molecule type" value="Genomic_DNA"/>
</dbReference>
<gene>
    <name evidence="3" type="ORF">EVOR1521_LOCUS30416</name>
</gene>
<accession>A0AA36JPA0</accession>
<feature type="compositionally biased region" description="Pro residues" evidence="1">
    <location>
        <begin position="208"/>
        <end position="217"/>
    </location>
</feature>
<dbReference type="PROSITE" id="PS50006">
    <property type="entry name" value="FHA_DOMAIN"/>
    <property type="match status" value="1"/>
</dbReference>